<dbReference type="eggNOG" id="COG2207">
    <property type="taxonomic scope" value="Bacteria"/>
</dbReference>
<dbReference type="PROSITE" id="PS01124">
    <property type="entry name" value="HTH_ARAC_FAMILY_2"/>
    <property type="match status" value="1"/>
</dbReference>
<evidence type="ECO:0000256" key="3">
    <source>
        <dbReference type="ARBA" id="ARBA00023163"/>
    </source>
</evidence>
<dbReference type="Proteomes" id="UP000000310">
    <property type="component" value="Chromosome"/>
</dbReference>
<dbReference type="SMART" id="SM00342">
    <property type="entry name" value="HTH_ARAC"/>
    <property type="match status" value="1"/>
</dbReference>
<dbReference type="AlphaFoldDB" id="F0SAG0"/>
<evidence type="ECO:0000256" key="4">
    <source>
        <dbReference type="SAM" id="Phobius"/>
    </source>
</evidence>
<evidence type="ECO:0000256" key="2">
    <source>
        <dbReference type="ARBA" id="ARBA00023125"/>
    </source>
</evidence>
<evidence type="ECO:0000256" key="1">
    <source>
        <dbReference type="ARBA" id="ARBA00023015"/>
    </source>
</evidence>
<feature type="transmembrane region" description="Helical" evidence="4">
    <location>
        <begin position="147"/>
        <end position="166"/>
    </location>
</feature>
<dbReference type="InterPro" id="IPR018062">
    <property type="entry name" value="HTH_AraC-typ_CS"/>
</dbReference>
<evidence type="ECO:0000313" key="7">
    <source>
        <dbReference type="Proteomes" id="UP000000310"/>
    </source>
</evidence>
<name>F0SAG0_PSESL</name>
<keyword evidence="3" id="KW-0804">Transcription</keyword>
<keyword evidence="4" id="KW-1133">Transmembrane helix</keyword>
<dbReference type="EMBL" id="CP002545">
    <property type="protein sequence ID" value="ADY52580.1"/>
    <property type="molecule type" value="Genomic_DNA"/>
</dbReference>
<keyword evidence="7" id="KW-1185">Reference proteome</keyword>
<protein>
    <submittedName>
        <fullName evidence="6">Helix-turn-helix-domain containing protein AraC type</fullName>
    </submittedName>
</protein>
<dbReference type="RefSeq" id="WP_013633067.1">
    <property type="nucleotide sequence ID" value="NC_015177.1"/>
</dbReference>
<feature type="domain" description="HTH araC/xylS-type" evidence="5">
    <location>
        <begin position="306"/>
        <end position="410"/>
    </location>
</feature>
<dbReference type="SUPFAM" id="SSF46689">
    <property type="entry name" value="Homeodomain-like"/>
    <property type="match status" value="1"/>
</dbReference>
<dbReference type="InterPro" id="IPR009057">
    <property type="entry name" value="Homeodomain-like_sf"/>
</dbReference>
<evidence type="ECO:0000313" key="6">
    <source>
        <dbReference type="EMBL" id="ADY52580.1"/>
    </source>
</evidence>
<dbReference type="PANTHER" id="PTHR43280">
    <property type="entry name" value="ARAC-FAMILY TRANSCRIPTIONAL REGULATOR"/>
    <property type="match status" value="1"/>
</dbReference>
<sequence>MINYYDILLIGGVFTSFLTSILLFKSGGSQKHANRLLGVVIFGWGWYVFLYLLIVTGWLAYIPGIYRIGSPVYYLIPACNYLYTRSVLLDETRFRKYDWLHFLPATLHAMELLPYYLSGPQEKQMVANAIAGNFSLAYQRGDGLIPAFWHFQLRWILGVIYLIFQWRLLYQILQKDNLKEFRTVTNWLITFAVFCTVVYAGLGSMSVFAWLNLESGKSPLDSGRSIPRLMQVAGFMALSIYLFFKPEILYGVPRGTGKLAPLDIEPEMTKKPDSETALVMEDTQQVDKSPDREIPFNPELIESYAEQVGKYIIDEEAFRQPGYTINELAKALKMPIHHLSYILNHYYKQRFTDFINSYRVDYLKKRLDNGDWRSFSLEGLARDAGFSSRSTFFAAFKKKTGITPSTYVQQNEMVNFDR</sequence>
<feature type="transmembrane region" description="Helical" evidence="4">
    <location>
        <begin position="65"/>
        <end position="83"/>
    </location>
</feature>
<keyword evidence="2" id="KW-0238">DNA-binding</keyword>
<dbReference type="PANTHER" id="PTHR43280:SF29">
    <property type="entry name" value="ARAC-FAMILY TRANSCRIPTIONAL REGULATOR"/>
    <property type="match status" value="1"/>
</dbReference>
<feature type="transmembrane region" description="Helical" evidence="4">
    <location>
        <begin position="36"/>
        <end position="59"/>
    </location>
</feature>
<keyword evidence="4" id="KW-0472">Membrane</keyword>
<dbReference type="Pfam" id="PF12833">
    <property type="entry name" value="HTH_18"/>
    <property type="match status" value="1"/>
</dbReference>
<dbReference type="KEGG" id="psn:Pedsa_2028"/>
<reference evidence="7" key="2">
    <citation type="submission" date="2011-02" db="EMBL/GenBank/DDBJ databases">
        <title>The complete genome of Pedobacter saltans DSM 12145.</title>
        <authorList>
            <consortium name="US DOE Joint Genome Institute (JGI-PGF)"/>
            <person name="Lucas S."/>
            <person name="Copeland A."/>
            <person name="Lapidus A."/>
            <person name="Bruce D."/>
            <person name="Goodwin L."/>
            <person name="Pitluck S."/>
            <person name="Kyrpides N."/>
            <person name="Mavromatis K."/>
            <person name="Pagani I."/>
            <person name="Ivanova N."/>
            <person name="Ovchinnikova G."/>
            <person name="Lu M."/>
            <person name="Detter J.C."/>
            <person name="Han C."/>
            <person name="Land M."/>
            <person name="Hauser L."/>
            <person name="Markowitz V."/>
            <person name="Cheng J.-F."/>
            <person name="Hugenholtz P."/>
            <person name="Woyke T."/>
            <person name="Wu D."/>
            <person name="Tindall B."/>
            <person name="Pomrenke H.G."/>
            <person name="Brambilla E."/>
            <person name="Klenk H.-P."/>
            <person name="Eisen J.A."/>
        </authorList>
    </citation>
    <scope>NUCLEOTIDE SEQUENCE [LARGE SCALE GENOMIC DNA]</scope>
    <source>
        <strain evidence="7">ATCC 51119 / DSM 12145 / JCM 21818 / LMG 10337 / NBRC 100064 / NCIMB 13643</strain>
    </source>
</reference>
<reference evidence="6 7" key="1">
    <citation type="journal article" date="2011" name="Stand. Genomic Sci.">
        <title>Complete genome sequence of the gliding, heparinolytic Pedobacter saltans type strain (113).</title>
        <authorList>
            <person name="Liolios K."/>
            <person name="Sikorski J."/>
            <person name="Lu M."/>
            <person name="Nolan M."/>
            <person name="Lapidus A."/>
            <person name="Lucas S."/>
            <person name="Hammon N."/>
            <person name="Deshpande S."/>
            <person name="Cheng J.F."/>
            <person name="Tapia R."/>
            <person name="Han C."/>
            <person name="Goodwin L."/>
            <person name="Pitluck S."/>
            <person name="Huntemann M."/>
            <person name="Ivanova N."/>
            <person name="Pagani I."/>
            <person name="Mavromatis K."/>
            <person name="Ovchinikova G."/>
            <person name="Pati A."/>
            <person name="Chen A."/>
            <person name="Palaniappan K."/>
            <person name="Land M."/>
            <person name="Hauser L."/>
            <person name="Brambilla E.M."/>
            <person name="Kotsyurbenko O."/>
            <person name="Rohde M."/>
            <person name="Tindall B.J."/>
            <person name="Abt B."/>
            <person name="Goker M."/>
            <person name="Detter J.C."/>
            <person name="Woyke T."/>
            <person name="Bristow J."/>
            <person name="Eisen J.A."/>
            <person name="Markowitz V."/>
            <person name="Hugenholtz P."/>
            <person name="Klenk H.P."/>
            <person name="Kyrpides N.C."/>
        </authorList>
    </citation>
    <scope>NUCLEOTIDE SEQUENCE [LARGE SCALE GENOMIC DNA]</scope>
    <source>
        <strain evidence="7">ATCC 51119 / DSM 12145 / JCM 21818 / LMG 10337 / NBRC 100064 / NCIMB 13643</strain>
    </source>
</reference>
<organism evidence="6 7">
    <name type="scientific">Pseudopedobacter saltans (strain ATCC 51119 / DSM 12145 / JCM 21818 / CCUG 39354 / LMG 10337 / NBRC 100064 / NCIMB 13643)</name>
    <name type="common">Pedobacter saltans</name>
    <dbReference type="NCBI Taxonomy" id="762903"/>
    <lineage>
        <taxon>Bacteria</taxon>
        <taxon>Pseudomonadati</taxon>
        <taxon>Bacteroidota</taxon>
        <taxon>Sphingobacteriia</taxon>
        <taxon>Sphingobacteriales</taxon>
        <taxon>Sphingobacteriaceae</taxon>
        <taxon>Pseudopedobacter</taxon>
    </lineage>
</organism>
<dbReference type="InterPro" id="IPR018060">
    <property type="entry name" value="HTH_AraC"/>
</dbReference>
<gene>
    <name evidence="6" type="ordered locus">Pedsa_2028</name>
</gene>
<keyword evidence="4" id="KW-0812">Transmembrane</keyword>
<dbReference type="PROSITE" id="PS00041">
    <property type="entry name" value="HTH_ARAC_FAMILY_1"/>
    <property type="match status" value="1"/>
</dbReference>
<feature type="transmembrane region" description="Helical" evidence="4">
    <location>
        <begin position="225"/>
        <end position="244"/>
    </location>
</feature>
<keyword evidence="1" id="KW-0805">Transcription regulation</keyword>
<accession>F0SAG0</accession>
<feature type="transmembrane region" description="Helical" evidence="4">
    <location>
        <begin position="6"/>
        <end position="24"/>
    </location>
</feature>
<dbReference type="GO" id="GO:0043565">
    <property type="term" value="F:sequence-specific DNA binding"/>
    <property type="evidence" value="ECO:0007669"/>
    <property type="project" value="InterPro"/>
</dbReference>
<dbReference type="Gene3D" id="1.10.10.60">
    <property type="entry name" value="Homeodomain-like"/>
    <property type="match status" value="1"/>
</dbReference>
<dbReference type="OrthoDB" id="704028at2"/>
<feature type="transmembrane region" description="Helical" evidence="4">
    <location>
        <begin position="187"/>
        <end position="213"/>
    </location>
</feature>
<proteinExistence type="predicted"/>
<dbReference type="GO" id="GO:0003700">
    <property type="term" value="F:DNA-binding transcription factor activity"/>
    <property type="evidence" value="ECO:0007669"/>
    <property type="project" value="InterPro"/>
</dbReference>
<evidence type="ECO:0000259" key="5">
    <source>
        <dbReference type="PROSITE" id="PS01124"/>
    </source>
</evidence>
<dbReference type="HOGENOM" id="CLU_041408_4_2_10"/>